<evidence type="ECO:0000313" key="4">
    <source>
        <dbReference type="EMBL" id="KAF5327122.1"/>
    </source>
</evidence>
<feature type="transmembrane region" description="Helical" evidence="2">
    <location>
        <begin position="192"/>
        <end position="213"/>
    </location>
</feature>
<feature type="compositionally biased region" description="Basic and acidic residues" evidence="1">
    <location>
        <begin position="287"/>
        <end position="296"/>
    </location>
</feature>
<protein>
    <recommendedName>
        <fullName evidence="3">DUF6534 domain-containing protein</fullName>
    </recommendedName>
</protein>
<dbReference type="PANTHER" id="PTHR40465">
    <property type="entry name" value="CHROMOSOME 1, WHOLE GENOME SHOTGUN SEQUENCE"/>
    <property type="match status" value="1"/>
</dbReference>
<feature type="region of interest" description="Disordered" evidence="1">
    <location>
        <begin position="269"/>
        <end position="320"/>
    </location>
</feature>
<comment type="caution">
    <text evidence="4">The sequence shown here is derived from an EMBL/GenBank/DDBJ whole genome shotgun (WGS) entry which is preliminary data.</text>
</comment>
<feature type="transmembrane region" description="Helical" evidence="2">
    <location>
        <begin position="6"/>
        <end position="26"/>
    </location>
</feature>
<keyword evidence="2" id="KW-0472">Membrane</keyword>
<evidence type="ECO:0000256" key="2">
    <source>
        <dbReference type="SAM" id="Phobius"/>
    </source>
</evidence>
<sequence length="320" mass="35950">MLLGHVFNWALLGALAMQVYIYATAFCRSDRLFMQATVYSIFVLDILQTVFGTRYAWWVLVDGWGNPWRLRFTPRTLGLVPVLTGLISLIVQCFYAWRIRTLGVSRMWWPVIAFILLTSVGSCIAAWYAGIISDINLDIAERQNLEPPVTVWLALSCACDVVITFTLVYQLSRRKNQGSGRYNSVIHRAIRMSVESNGVTTLVTIAHLITFSLRDSSSWYYFFGMLIGKLYSNSLVATLNSRGYFTLRLNTEQDTQVINTQSSNLDGWKVASRSSDRRDALADENDKESSSQREVEGSSEDLSNFSASSNPPPSASVQSV</sequence>
<evidence type="ECO:0000313" key="5">
    <source>
        <dbReference type="Proteomes" id="UP000567179"/>
    </source>
</evidence>
<dbReference type="InterPro" id="IPR045339">
    <property type="entry name" value="DUF6534"/>
</dbReference>
<dbReference type="Pfam" id="PF20152">
    <property type="entry name" value="DUF6534"/>
    <property type="match status" value="1"/>
</dbReference>
<feature type="transmembrane region" description="Helical" evidence="2">
    <location>
        <begin position="219"/>
        <end position="239"/>
    </location>
</feature>
<keyword evidence="5" id="KW-1185">Reference proteome</keyword>
<dbReference type="OrthoDB" id="3262409at2759"/>
<accession>A0A8H5BPF7</accession>
<feature type="transmembrane region" description="Helical" evidence="2">
    <location>
        <begin position="109"/>
        <end position="129"/>
    </location>
</feature>
<reference evidence="4 5" key="1">
    <citation type="journal article" date="2020" name="ISME J.">
        <title>Uncovering the hidden diversity of litter-decomposition mechanisms in mushroom-forming fungi.</title>
        <authorList>
            <person name="Floudas D."/>
            <person name="Bentzer J."/>
            <person name="Ahren D."/>
            <person name="Johansson T."/>
            <person name="Persson P."/>
            <person name="Tunlid A."/>
        </authorList>
    </citation>
    <scope>NUCLEOTIDE SEQUENCE [LARGE SCALE GENOMIC DNA]</scope>
    <source>
        <strain evidence="4 5">CBS 101986</strain>
    </source>
</reference>
<dbReference type="AlphaFoldDB" id="A0A8H5BPF7"/>
<dbReference type="PANTHER" id="PTHR40465:SF1">
    <property type="entry name" value="DUF6534 DOMAIN-CONTAINING PROTEIN"/>
    <property type="match status" value="1"/>
</dbReference>
<feature type="domain" description="DUF6534" evidence="3">
    <location>
        <begin position="156"/>
        <end position="243"/>
    </location>
</feature>
<name>A0A8H5BPF7_9AGAR</name>
<evidence type="ECO:0000259" key="3">
    <source>
        <dbReference type="Pfam" id="PF20152"/>
    </source>
</evidence>
<feature type="transmembrane region" description="Helical" evidence="2">
    <location>
        <begin position="77"/>
        <end position="97"/>
    </location>
</feature>
<gene>
    <name evidence="4" type="ORF">D9619_004724</name>
</gene>
<feature type="transmembrane region" description="Helical" evidence="2">
    <location>
        <begin position="38"/>
        <end position="57"/>
    </location>
</feature>
<dbReference type="EMBL" id="JAACJJ010000014">
    <property type="protein sequence ID" value="KAF5327122.1"/>
    <property type="molecule type" value="Genomic_DNA"/>
</dbReference>
<organism evidence="4 5">
    <name type="scientific">Psilocybe cf. subviscida</name>
    <dbReference type="NCBI Taxonomy" id="2480587"/>
    <lineage>
        <taxon>Eukaryota</taxon>
        <taxon>Fungi</taxon>
        <taxon>Dikarya</taxon>
        <taxon>Basidiomycota</taxon>
        <taxon>Agaricomycotina</taxon>
        <taxon>Agaricomycetes</taxon>
        <taxon>Agaricomycetidae</taxon>
        <taxon>Agaricales</taxon>
        <taxon>Agaricineae</taxon>
        <taxon>Strophariaceae</taxon>
        <taxon>Psilocybe</taxon>
    </lineage>
</organism>
<proteinExistence type="predicted"/>
<feature type="transmembrane region" description="Helical" evidence="2">
    <location>
        <begin position="149"/>
        <end position="171"/>
    </location>
</feature>
<keyword evidence="2" id="KW-0812">Transmembrane</keyword>
<dbReference type="Proteomes" id="UP000567179">
    <property type="component" value="Unassembled WGS sequence"/>
</dbReference>
<evidence type="ECO:0000256" key="1">
    <source>
        <dbReference type="SAM" id="MobiDB-lite"/>
    </source>
</evidence>
<keyword evidence="2" id="KW-1133">Transmembrane helix</keyword>